<keyword evidence="5" id="KW-0813">Transport</keyword>
<dbReference type="Gene3D" id="3.30.530.20">
    <property type="match status" value="1"/>
</dbReference>
<dbReference type="InterPro" id="IPR029866">
    <property type="entry name" value="StAR"/>
</dbReference>
<comment type="subunit">
    <text evidence="3">May interact with TSPO.</text>
</comment>
<dbReference type="OrthoDB" id="74575at2759"/>
<dbReference type="PRINTS" id="PR00978">
    <property type="entry name" value="STARPROTEIN"/>
</dbReference>
<evidence type="ECO:0000259" key="14">
    <source>
        <dbReference type="PROSITE" id="PS50848"/>
    </source>
</evidence>
<dbReference type="AlphaFoldDB" id="A0A8I3NR83"/>
<dbReference type="FunFam" id="3.30.530.20:FF:000015">
    <property type="entry name" value="Steroidogenic acute regulatory protein, mitochondrial"/>
    <property type="match status" value="1"/>
</dbReference>
<dbReference type="SUPFAM" id="SSF55961">
    <property type="entry name" value="Bet v1-like"/>
    <property type="match status" value="1"/>
</dbReference>
<evidence type="ECO:0000313" key="16">
    <source>
        <dbReference type="Proteomes" id="UP000805418"/>
    </source>
</evidence>
<keyword evidence="7" id="KW-0445">Lipid transport</keyword>
<reference evidence="15" key="1">
    <citation type="submission" date="2020-03" db="EMBL/GenBank/DDBJ databases">
        <title>Long-read based genome assembly of a Labrador retriever dog.</title>
        <authorList>
            <person name="Eory L."/>
            <person name="Zhang W."/>
            <person name="Schoenebeck J."/>
        </authorList>
    </citation>
    <scope>NUCLEOTIDE SEQUENCE [LARGE SCALE GENOMIC DNA]</scope>
    <source>
        <strain evidence="15">Labrador retriever</strain>
    </source>
</reference>
<dbReference type="Ensembl" id="ENSCAFT00845023514.1">
    <property type="protein sequence ID" value="ENSCAFP00845018455.1"/>
    <property type="gene ID" value="ENSCAFG00845013206.1"/>
</dbReference>
<evidence type="ECO:0000256" key="6">
    <source>
        <dbReference type="ARBA" id="ARBA00022946"/>
    </source>
</evidence>
<dbReference type="FunCoup" id="A0A8I3NR83">
    <property type="interactions" value="2"/>
</dbReference>
<gene>
    <name evidence="15" type="primary">STAR</name>
</gene>
<protein>
    <recommendedName>
        <fullName evidence="4">Steroidogenic acute regulatory protein, mitochondrial</fullName>
    </recommendedName>
    <alternativeName>
        <fullName evidence="11">START domain-containing protein 1</fullName>
    </alternativeName>
</protein>
<evidence type="ECO:0000256" key="11">
    <source>
        <dbReference type="ARBA" id="ARBA00032620"/>
    </source>
</evidence>
<dbReference type="GO" id="GO:0008203">
    <property type="term" value="P:cholesterol metabolic process"/>
    <property type="evidence" value="ECO:0007669"/>
    <property type="project" value="UniProtKB-UniPathway"/>
</dbReference>
<evidence type="ECO:0000256" key="7">
    <source>
        <dbReference type="ARBA" id="ARBA00023055"/>
    </source>
</evidence>
<dbReference type="InterPro" id="IPR002913">
    <property type="entry name" value="START_lipid-bd_dom"/>
</dbReference>
<comment type="function">
    <text evidence="13">Plays a key role in steroid hormone synthesis by enhancing the metabolism of cholesterol into pregnenolone. Mediates the transfer of cholesterol from the outer mitochondrial membrane to the inner mitochondrial membrane where it is cleaved to pregnenolone.</text>
</comment>
<keyword evidence="9" id="KW-0496">Mitochondrion</keyword>
<reference evidence="15" key="2">
    <citation type="submission" date="2025-08" db="UniProtKB">
        <authorList>
            <consortium name="Ensembl"/>
        </authorList>
    </citation>
    <scope>IDENTIFICATION</scope>
    <source>
        <strain evidence="15">Boxer</strain>
    </source>
</reference>
<evidence type="ECO:0000256" key="4">
    <source>
        <dbReference type="ARBA" id="ARBA00020345"/>
    </source>
</evidence>
<dbReference type="GO" id="GO:0006694">
    <property type="term" value="P:steroid biosynthetic process"/>
    <property type="evidence" value="ECO:0000318"/>
    <property type="project" value="GO_Central"/>
</dbReference>
<dbReference type="PANTHER" id="PTHR46489">
    <property type="entry name" value="STEROIDOGENIC ACUTE REGULATORY PROTEIN, MITOCHONDRIAL"/>
    <property type="match status" value="1"/>
</dbReference>
<dbReference type="GO" id="GO:0015485">
    <property type="term" value="F:cholesterol binding"/>
    <property type="evidence" value="ECO:0000318"/>
    <property type="project" value="GO_Central"/>
</dbReference>
<proteinExistence type="predicted"/>
<evidence type="ECO:0000256" key="5">
    <source>
        <dbReference type="ARBA" id="ARBA00022448"/>
    </source>
</evidence>
<evidence type="ECO:0000256" key="12">
    <source>
        <dbReference type="ARBA" id="ARBA00034049"/>
    </source>
</evidence>
<keyword evidence="8" id="KW-0446">Lipid-binding</keyword>
<dbReference type="GO" id="GO:0032367">
    <property type="term" value="P:intracellular cholesterol transport"/>
    <property type="evidence" value="ECO:0000318"/>
    <property type="project" value="GO_Central"/>
</dbReference>
<dbReference type="SMART" id="SM00234">
    <property type="entry name" value="START"/>
    <property type="match status" value="1"/>
</dbReference>
<evidence type="ECO:0000256" key="1">
    <source>
        <dbReference type="ARBA" id="ARBA00004173"/>
    </source>
</evidence>
<reference evidence="15" key="3">
    <citation type="submission" date="2025-09" db="UniProtKB">
        <authorList>
            <consortium name="Ensembl"/>
        </authorList>
    </citation>
    <scope>IDENTIFICATION</scope>
    <source>
        <strain evidence="15">Boxer</strain>
    </source>
</reference>
<evidence type="ECO:0000256" key="13">
    <source>
        <dbReference type="ARBA" id="ARBA00060302"/>
    </source>
</evidence>
<dbReference type="GO" id="GO:0120020">
    <property type="term" value="F:cholesterol transfer activity"/>
    <property type="evidence" value="ECO:0007669"/>
    <property type="project" value="InterPro"/>
</dbReference>
<evidence type="ECO:0000256" key="10">
    <source>
        <dbReference type="ARBA" id="ARBA00023250"/>
    </source>
</evidence>
<dbReference type="GO" id="GO:0070859">
    <property type="term" value="P:positive regulation of bile acid biosynthetic process"/>
    <property type="evidence" value="ECO:0007669"/>
    <property type="project" value="Ensembl"/>
</dbReference>
<keyword evidence="16" id="KW-1185">Reference proteome</keyword>
<dbReference type="Pfam" id="PF01852">
    <property type="entry name" value="START"/>
    <property type="match status" value="1"/>
</dbReference>
<evidence type="ECO:0000313" key="15">
    <source>
        <dbReference type="Ensembl" id="ENSCAFP00845018455.1"/>
    </source>
</evidence>
<name>A0A8I3NR83_CANLF</name>
<keyword evidence="10" id="KW-0755">Steroidogenesis</keyword>
<comment type="pathway">
    <text evidence="2">Steroid metabolism; cholesterol metabolism.</text>
</comment>
<dbReference type="GO" id="GO:0005739">
    <property type="term" value="C:mitochondrion"/>
    <property type="evidence" value="ECO:0007669"/>
    <property type="project" value="UniProtKB-SubCell"/>
</dbReference>
<comment type="subcellular location">
    <subcellularLocation>
        <location evidence="1">Mitochondrion</location>
    </subcellularLocation>
</comment>
<dbReference type="GO" id="GO:0050810">
    <property type="term" value="P:regulation of steroid biosynthetic process"/>
    <property type="evidence" value="ECO:0000318"/>
    <property type="project" value="GO_Central"/>
</dbReference>
<organism evidence="15 16">
    <name type="scientific">Canis lupus familiaris</name>
    <name type="common">Dog</name>
    <name type="synonym">Canis familiaris</name>
    <dbReference type="NCBI Taxonomy" id="9615"/>
    <lineage>
        <taxon>Eukaryota</taxon>
        <taxon>Metazoa</taxon>
        <taxon>Chordata</taxon>
        <taxon>Craniata</taxon>
        <taxon>Vertebrata</taxon>
        <taxon>Euteleostomi</taxon>
        <taxon>Mammalia</taxon>
        <taxon>Eutheria</taxon>
        <taxon>Laurasiatheria</taxon>
        <taxon>Carnivora</taxon>
        <taxon>Caniformia</taxon>
        <taxon>Canidae</taxon>
        <taxon>Canis</taxon>
    </lineage>
</organism>
<comment type="catalytic activity">
    <reaction evidence="12">
        <text>cholesterol(in) = cholesterol(out)</text>
        <dbReference type="Rhea" id="RHEA:39747"/>
        <dbReference type="ChEBI" id="CHEBI:16113"/>
    </reaction>
</comment>
<keyword evidence="6" id="KW-0809">Transit peptide</keyword>
<accession>A0A8I3NR83</accession>
<evidence type="ECO:0000256" key="3">
    <source>
        <dbReference type="ARBA" id="ARBA00011279"/>
    </source>
</evidence>
<dbReference type="UniPathway" id="UPA00296"/>
<sequence>MLLATFKLCAGSSYRHVRNMKGLRHQAMLAIGQELNRRALGGPTPGAWINQVQRRSSLLGSRLEETLYSDQELAYIRQGEEAMQKALGILSNQEGWKKESQQANGDKVLSKVVPDVGKVFRLEVVVDQPMERLYEELVERMETMGEWNPNVKEVKVLQKIGKDTVITHELAAESAGNLVGPRDFVSVRCAKRRGSTCVLAGMATHFGEMPEQKGVIRGEHGPTCMVLHPLAQSPSKTKLTWLLSIDLKVRSTGWLSGWVVGRKTGFGPPTLSHKEEGKSSCIQNADCRREEARVMAYCSITSKAYNSSILPLLNFNSSVINVERRKLRPQKIWLLAQSHTPGKRVVLCFLHCQDSRVGMQSSWSTLRSHL</sequence>
<feature type="domain" description="START" evidence="14">
    <location>
        <begin position="67"/>
        <end position="260"/>
    </location>
</feature>
<dbReference type="GeneTree" id="ENSGT00940000155477"/>
<dbReference type="Reactome" id="R-CFA-196108">
    <property type="pathway name" value="Pregnenolone biosynthesis"/>
</dbReference>
<dbReference type="Reactome" id="R-CFA-9837999">
    <property type="pathway name" value="Mitochondrial protein degradation"/>
</dbReference>
<dbReference type="InterPro" id="IPR023393">
    <property type="entry name" value="START-like_dom_sf"/>
</dbReference>
<dbReference type="InterPro" id="IPR000799">
    <property type="entry name" value="StAR-like"/>
</dbReference>
<dbReference type="PANTHER" id="PTHR46489:SF1">
    <property type="entry name" value="STEROIDOGENIC ACUTE REGULATORY PROTEIN, MITOCHONDRIAL"/>
    <property type="match status" value="1"/>
</dbReference>
<evidence type="ECO:0000256" key="2">
    <source>
        <dbReference type="ARBA" id="ARBA00004731"/>
    </source>
</evidence>
<evidence type="ECO:0000256" key="9">
    <source>
        <dbReference type="ARBA" id="ARBA00023128"/>
    </source>
</evidence>
<dbReference type="Proteomes" id="UP000805418">
    <property type="component" value="Chromosome 16"/>
</dbReference>
<dbReference type="PROSITE" id="PS50848">
    <property type="entry name" value="START"/>
    <property type="match status" value="1"/>
</dbReference>
<evidence type="ECO:0000256" key="8">
    <source>
        <dbReference type="ARBA" id="ARBA00023121"/>
    </source>
</evidence>